<organismHost>
    <name type="scientific">Pan troglodytes</name>
    <name type="common">Chimpanzee</name>
    <dbReference type="NCBI Taxonomy" id="9598"/>
</organismHost>
<keyword evidence="8" id="KW-0964">Secreted</keyword>
<comment type="subunit">
    <text evidence="6">Homodimer.</text>
</comment>
<dbReference type="Gene3D" id="2.40.30.190">
    <property type="match status" value="1"/>
</dbReference>
<comment type="function">
    <molecule>Isoform Secreted protein ORF2</molecule>
    <text evidence="18">Plays a role in the inhibition of host antibody-mediated neutralization without blocking viral cell entry.</text>
</comment>
<dbReference type="InterPro" id="IPR048794">
    <property type="entry name" value="SP2_C"/>
</dbReference>
<feature type="compositionally biased region" description="Low complexity" evidence="19">
    <location>
        <begin position="107"/>
        <end position="138"/>
    </location>
</feature>
<organismHost>
    <name type="scientific">Saimiri</name>
    <name type="common">squirrel monkeys</name>
    <dbReference type="NCBI Taxonomy" id="9520"/>
</organismHost>
<dbReference type="Proteomes" id="UP000145548">
    <property type="component" value="Genome"/>
</dbReference>
<dbReference type="FunFam" id="2.60.120.20:FF:000010">
    <property type="entry name" value="Secreted protein ORF2"/>
    <property type="match status" value="1"/>
</dbReference>
<evidence type="ECO:0000256" key="16">
    <source>
        <dbReference type="ARBA" id="ARBA00023200"/>
    </source>
</evidence>
<evidence type="ECO:0000259" key="22">
    <source>
        <dbReference type="Pfam" id="PF20752"/>
    </source>
</evidence>
<evidence type="ECO:0000256" key="8">
    <source>
        <dbReference type="ARBA" id="ARBA00022525"/>
    </source>
</evidence>
<dbReference type="GO" id="GO:0005198">
    <property type="term" value="F:structural molecule activity"/>
    <property type="evidence" value="ECO:0007669"/>
    <property type="project" value="UniProtKB-UniRule"/>
</dbReference>
<keyword evidence="10" id="KW-0732">Signal</keyword>
<evidence type="ECO:0000313" key="23">
    <source>
        <dbReference type="EMBL" id="AHF50468.1"/>
    </source>
</evidence>
<organismHost>
    <name type="scientific">Bandicota bengalensis</name>
    <name type="common">lesser bandicoot rat</name>
    <dbReference type="NCBI Taxonomy" id="69079"/>
</organismHost>
<dbReference type="GO" id="GO:0044228">
    <property type="term" value="C:host cell surface"/>
    <property type="evidence" value="ECO:0007669"/>
    <property type="project" value="UniProtKB-SubCell"/>
</dbReference>
<dbReference type="Pfam" id="PF20752">
    <property type="entry name" value="SP2_C"/>
    <property type="match status" value="1"/>
</dbReference>
<feature type="domain" description="Structural protein 2 C-terminal" evidence="22">
    <location>
        <begin position="471"/>
        <end position="550"/>
    </location>
</feature>
<evidence type="ECO:0000256" key="3">
    <source>
        <dbReference type="ARBA" id="ARBA00004328"/>
    </source>
</evidence>
<evidence type="ECO:0000256" key="6">
    <source>
        <dbReference type="ARBA" id="ARBA00011738"/>
    </source>
</evidence>
<dbReference type="EMBL" id="KC692453">
    <property type="protein sequence ID" value="AHF50468.1"/>
    <property type="molecule type" value="Genomic_RNA"/>
</dbReference>
<evidence type="ECO:0000256" key="12">
    <source>
        <dbReference type="ARBA" id="ARBA00022844"/>
    </source>
</evidence>
<reference evidence="23 24" key="1">
    <citation type="journal article" date="2014" name="World J. Gastroenterol.">
        <title>Seroprevalence and evolutionary dynamics of genotype 4 hepatitis E virus in Shandong Province, China.</title>
        <authorList>
            <person name="Yang D."/>
            <person name="Jiang M."/>
            <person name="Jin M."/>
            <person name="Qiu Z.G."/>
            <person name="Shen Z.Q."/>
            <person name="Cui W.H."/>
            <person name="Wang D.N."/>
            <person name="Gong L.F."/>
            <person name="Li B."/>
            <person name="Wang X.W."/>
            <person name="Li J.W."/>
        </authorList>
    </citation>
    <scope>NUCLEOTIDE SEQUENCE [LARGE SCALE GENOMIC DNA]</scope>
    <source>
        <strain evidence="23">CH-YT-sHEV01</strain>
    </source>
</reference>
<keyword evidence="15" id="KW-1038">Host endoplasmic reticulum</keyword>
<evidence type="ECO:0000256" key="11">
    <source>
        <dbReference type="ARBA" id="ARBA00022812"/>
    </source>
</evidence>
<keyword evidence="9 18" id="KW-0167">Capsid protein</keyword>
<organismHost>
    <name type="scientific">Callithrix</name>
    <dbReference type="NCBI Taxonomy" id="9481"/>
</organismHost>
<keyword evidence="13 18" id="KW-0694">RNA-binding</keyword>
<evidence type="ECO:0000256" key="14">
    <source>
        <dbReference type="ARBA" id="ARBA00023180"/>
    </source>
</evidence>
<protein>
    <recommendedName>
        <fullName evidence="18">Pro-secreted protein ORF2</fullName>
        <shortName evidence="18">pORF2</shortName>
    </recommendedName>
    <alternativeName>
        <fullName evidence="18">Protein ORF2</fullName>
    </alternativeName>
    <component>
        <recommendedName>
            <fullName evidence="18">Secreted protein ORF2</fullName>
            <shortName evidence="18">ORF2s</shortName>
        </recommendedName>
    </component>
</protein>
<keyword evidence="14" id="KW-0325">Glycoprotein</keyword>
<evidence type="ECO:0000256" key="10">
    <source>
        <dbReference type="ARBA" id="ARBA00022729"/>
    </source>
</evidence>
<evidence type="ECO:0000256" key="4">
    <source>
        <dbReference type="ARBA" id="ARBA00004354"/>
    </source>
</evidence>
<evidence type="ECO:0000256" key="13">
    <source>
        <dbReference type="ARBA" id="ARBA00022884"/>
    </source>
</evidence>
<feature type="region of interest" description="Disordered" evidence="19">
    <location>
        <begin position="80"/>
        <end position="139"/>
    </location>
</feature>
<dbReference type="SUPFAM" id="SSF88633">
    <property type="entry name" value="Positive stranded ssRNA viruses"/>
    <property type="match status" value="1"/>
</dbReference>
<organismHost>
    <name type="scientific">Homo sapiens</name>
    <name type="common">Human</name>
    <dbReference type="NCBI Taxonomy" id="9606"/>
</organismHost>
<comment type="similarity">
    <text evidence="5 18">Belongs to the hepevirus capsid protein family.</text>
</comment>
<organismHost>
    <name type="scientific">Chlorocebus aethiops</name>
    <name type="common">Green monkey</name>
    <name type="synonym">Cercopithecus aethiops</name>
    <dbReference type="NCBI Taxonomy" id="9534"/>
</organismHost>
<dbReference type="GO" id="GO:0044165">
    <property type="term" value="C:host cell endoplasmic reticulum"/>
    <property type="evidence" value="ECO:0007669"/>
    <property type="project" value="UniProtKB-SubCell"/>
</dbReference>
<dbReference type="GO" id="GO:0003723">
    <property type="term" value="F:RNA binding"/>
    <property type="evidence" value="ECO:0007669"/>
    <property type="project" value="UniProtKB-UniRule"/>
</dbReference>
<evidence type="ECO:0000256" key="19">
    <source>
        <dbReference type="SAM" id="MobiDB-lite"/>
    </source>
</evidence>
<evidence type="ECO:0000256" key="1">
    <source>
        <dbReference type="ARBA" id="ARBA00004136"/>
    </source>
</evidence>
<dbReference type="InterPro" id="IPR048802">
    <property type="entry name" value="SP2_M"/>
</dbReference>
<sequence>MNNMFFCSLHGDATMRSRALLFLLLLLLPMLPAPPAGQPSGRRRGRRNGSAGGGFWGDRVDSQPFALPYIHPTNPFASDISATAGAGARPRQPARPLGSAWRDQSQRSAAPTRRRPTPAGASPLTAVAPAPDTAPVPDVDSRGAILRRQYNLSTSPLTSTIATGTNLVLYAAPLSPLLPLQDGTNTHIMATEASNYAQYRVVRATIRYRPLVPNAVGGYAISISFWPQTTTTPTSVDMNSITSTDVRILVQPGIASELVIPSERLHYRNQGWRSVETSGVAEEEATSGLVMLCIHGSPVNSYTNTPYTGALGLLDFALELEFRNLTPGNTNTRVSRYSSGARHKLRRGADGTAELTTTAATRFMKDLHFTGTNGVGEVGRGIALTLFNLADTLLGGLPTELISSAGGQLFYSRPVVSANGEPTVKLYTSVENAQQDKGIAIPHDIDLGESRVVIQDYDNQHEQDRPTPSPAPSRPFSVLRANDVLWLSLTAAEYDQTTYGSSTNPMYVSDTVTFVNVATGAQGVSRSMDWSKVTLDGRPLTTIQQYSKTFYVLPLRGKLSFWEAGTTKACYPYNYNTTASDQILIENAAGHRVCISTYTTNLGSGPVSISAVGVLAPHSALAVLEDTADYPARAHTFDDFCPECRALGLQGCAFQSTVAELQRLKMKVGKTREY</sequence>
<evidence type="ECO:0000256" key="7">
    <source>
        <dbReference type="ARBA" id="ARBA00022431"/>
    </source>
</evidence>
<organismHost>
    <name type="scientific">Gallus gallus</name>
    <name type="common">Chicken</name>
    <dbReference type="NCBI Taxonomy" id="9031"/>
</organismHost>
<feature type="compositionally biased region" description="Low complexity" evidence="19">
    <location>
        <begin position="82"/>
        <end position="98"/>
    </location>
</feature>
<proteinExistence type="inferred from homology"/>
<keyword evidence="16 18" id="KW-1035">Host cytoplasm</keyword>
<dbReference type="GO" id="GO:0044177">
    <property type="term" value="C:host cell Golgi apparatus"/>
    <property type="evidence" value="ECO:0007669"/>
    <property type="project" value="UniProtKB-SubCell"/>
</dbReference>
<organismHost>
    <name type="scientific">Cercopithecus hamlyni</name>
    <name type="common">Owl-faced monkey</name>
    <name type="synonym">Hamlyn's monkey</name>
    <dbReference type="NCBI Taxonomy" id="9536"/>
</organismHost>
<dbReference type="FunFam" id="2.40.30.190:FF:000001">
    <property type="entry name" value="Secreted protein ORF2"/>
    <property type="match status" value="1"/>
</dbReference>
<evidence type="ECO:0000256" key="18">
    <source>
        <dbReference type="RuleBase" id="RU363023"/>
    </source>
</evidence>
<evidence type="ECO:0000313" key="24">
    <source>
        <dbReference type="Proteomes" id="UP000145548"/>
    </source>
</evidence>
<comment type="function">
    <molecule>Isoform Capsid protein</molecule>
    <text evidence="18">Forms an icosahedral capsid with a T=1 symmetry and a 34 nm diameter. The capsid is composed of 60 copies linked to each other. Binds to the 5' end of the genomic RNA to mediate genome encapsidation.</text>
</comment>
<comment type="subunit">
    <text evidence="17">Self-assembles to form the capsid. The capsid is dominated by dimers that define the 30 morphological units. Interacts with phosphorylated protein ORF3. Interacts with host TMEM134. Interacts with host ASGR1 and ASGR2; these interactions facilitate infection of host hepatocytes.</text>
</comment>
<dbReference type="GO" id="GO:0005576">
    <property type="term" value="C:extracellular region"/>
    <property type="evidence" value="ECO:0007669"/>
    <property type="project" value="UniProtKB-SubCell"/>
</dbReference>
<evidence type="ECO:0000256" key="5">
    <source>
        <dbReference type="ARBA" id="ARBA00008877"/>
    </source>
</evidence>
<evidence type="ECO:0000256" key="15">
    <source>
        <dbReference type="ARBA" id="ARBA00023184"/>
    </source>
</evidence>
<dbReference type="Gene3D" id="2.60.120.20">
    <property type="match status" value="1"/>
</dbReference>
<comment type="subcellular location">
    <molecule>Isoform Capsid protein</molecule>
    <subcellularLocation>
        <location evidence="18">Virion</location>
    </subcellularLocation>
    <subcellularLocation>
        <location evidence="18">Host cytoplasm</location>
    </subcellularLocation>
    <subcellularLocation>
        <location evidence="18">Host endoplasmic reticulum</location>
    </subcellularLocation>
    <subcellularLocation>
        <location evidence="18">Host Golgi apparatus</location>
    </subcellularLocation>
    <subcellularLocation>
        <location evidence="18">Host cell surface</location>
    </subcellularLocation>
</comment>
<dbReference type="Pfam" id="PF20751">
    <property type="entry name" value="SP2_M"/>
    <property type="match status" value="1"/>
</dbReference>
<evidence type="ECO:0000256" key="17">
    <source>
        <dbReference type="ARBA" id="ARBA00046910"/>
    </source>
</evidence>
<name>A0A067YPD5_HEV</name>
<keyword evidence="7" id="KW-1140">T=1 icosahedral capsid protein</keyword>
<keyword evidence="11" id="KW-1040">Host Golgi apparatus</keyword>
<keyword evidence="12 18" id="KW-0946">Virion</keyword>
<comment type="subcellular location">
    <molecule>Isoform Secreted protein ORF2</molecule>
    <subcellularLocation>
        <location evidence="18">Secreted</location>
    </subcellularLocation>
</comment>
<organismHost>
    <name type="scientific">Sus scrofa</name>
    <name type="common">Pig</name>
    <dbReference type="NCBI Taxonomy" id="9823"/>
</organismHost>
<dbReference type="GO" id="GO:0042802">
    <property type="term" value="F:identical protein binding"/>
    <property type="evidence" value="ECO:0007669"/>
    <property type="project" value="UniProtKB-ARBA"/>
</dbReference>
<feature type="region of interest" description="Disordered" evidence="19">
    <location>
        <begin position="34"/>
        <end position="57"/>
    </location>
</feature>
<dbReference type="GO" id="GO:0039615">
    <property type="term" value="C:T=1 icosahedral viral capsid"/>
    <property type="evidence" value="ECO:0007669"/>
    <property type="project" value="UniProtKB-UniRule"/>
</dbReference>
<comment type="subcellular location">
    <subcellularLocation>
        <location evidence="1">Host Golgi apparatus</location>
    </subcellularLocation>
    <subcellularLocation>
        <location evidence="2">Host cytoplasm</location>
    </subcellularLocation>
    <subcellularLocation>
        <location evidence="4">Host endoplasmic reticulum</location>
    </subcellularLocation>
    <subcellularLocation>
        <location evidence="3">Virion</location>
    </subcellularLocation>
</comment>
<dbReference type="InterPro" id="IPR004261">
    <property type="entry name" value="SP2_N"/>
</dbReference>
<feature type="domain" description="Hepatitis E virus structural protein 2 N-terminal" evidence="20">
    <location>
        <begin position="135"/>
        <end position="325"/>
    </location>
</feature>
<feature type="domain" description="Structural protein 2 second" evidence="21">
    <location>
        <begin position="328"/>
        <end position="466"/>
    </location>
</feature>
<evidence type="ECO:0000256" key="9">
    <source>
        <dbReference type="ARBA" id="ARBA00022561"/>
    </source>
</evidence>
<organismHost>
    <name type="scientific">Mus musculus</name>
    <name type="common">Mouse</name>
    <dbReference type="NCBI Taxonomy" id="10090"/>
</organismHost>
<dbReference type="Pfam" id="PF03014">
    <property type="entry name" value="SP2"/>
    <property type="match status" value="1"/>
</dbReference>
<accession>A0A067YPD5</accession>
<evidence type="ECO:0000256" key="2">
    <source>
        <dbReference type="ARBA" id="ARBA00004192"/>
    </source>
</evidence>
<dbReference type="InterPro" id="IPR029053">
    <property type="entry name" value="Viral_coat"/>
</dbReference>
<organism evidence="23 24">
    <name type="scientific">Hepatitis E virus</name>
    <name type="common">HEV</name>
    <dbReference type="NCBI Taxonomy" id="1678143"/>
    <lineage>
        <taxon>Viruses</taxon>
        <taxon>Riboviria</taxon>
        <taxon>Orthornavirae</taxon>
        <taxon>Kitrinoviricota</taxon>
        <taxon>Alsuviricetes</taxon>
        <taxon>Hepelivirales</taxon>
        <taxon>Hepeviridae</taxon>
        <taxon>Orthohepevirinae</taxon>
        <taxon>Paslahepevirus</taxon>
    </lineage>
</organism>
<organismHost>
    <name type="scientific">Macaca</name>
    <name type="common">macaques</name>
    <dbReference type="NCBI Taxonomy" id="9539"/>
</organismHost>
<evidence type="ECO:0000259" key="20">
    <source>
        <dbReference type="Pfam" id="PF03014"/>
    </source>
</evidence>
<evidence type="ECO:0000259" key="21">
    <source>
        <dbReference type="Pfam" id="PF20751"/>
    </source>
</evidence>